<dbReference type="OrthoDB" id="5569250at2759"/>
<name>M5FPJ7_DACPD</name>
<sequence length="630" mass="70024">MVMGDFTAQAIPEVAVSIQPENQGGEQSEVVSIDVGNANVGHEYCTDQSTSTSLSDDAPSHEVDSDLVEAETRGVNYLTFLRCLRRNRLLSFEARSTHLINVMDKLEENEDYQSKLDAWAEAAGRMNSEKQFVAFANVLMSKIRPDTKHKFIAIGSNRSLQEDQTVTKPHAAMVMGDIDINEINPERMELVVLLQPGNTEGRDTTNVGVRDLETGRASISVRSPAQATPQLGHFENSSATLPSSRKRDRSGGDIMPNKRRRPNLIPHPSPSTNPETELASYVVQALSDGYARHFIFMMCLTGHYLTMYLFTRERVLVSTSIDTIKNLGIFMLLLDLLAESTPEELGYCTLCPVLDDHANSNARIVPTQWTKFDDALSTEISPNTIQVTVEPGRQKKYSLGSNGTSLQRCSVDGLNVVTCIKMGFQQRYLENEWEMVWEGTTAGIGEGLPHVIATCTVQIDHFTNVVSGSFETRELRMAIVQEYAPLPEEPSGDQVRAILGPVFRCMDEMRSRARIVIRDLSLDNIKCLYTGTALSGVIVDWDYSGRLHPQGDVMTGPTAKQWTGTEIFMAIELLEMSSKRTPDGMPFQGHELQYADESKYWVLVDLVFVGGLEGLALTIGRRLLRRSSTI</sequence>
<dbReference type="EMBL" id="JH795878">
    <property type="protein sequence ID" value="EJT97118.1"/>
    <property type="molecule type" value="Genomic_DNA"/>
</dbReference>
<evidence type="ECO:0000259" key="2">
    <source>
        <dbReference type="Pfam" id="PF17667"/>
    </source>
</evidence>
<dbReference type="Proteomes" id="UP000030653">
    <property type="component" value="Unassembled WGS sequence"/>
</dbReference>
<feature type="domain" description="Fungal-type protein kinase" evidence="2">
    <location>
        <begin position="276"/>
        <end position="461"/>
    </location>
</feature>
<dbReference type="HOGENOM" id="CLU_434133_0_0_1"/>
<evidence type="ECO:0000313" key="3">
    <source>
        <dbReference type="EMBL" id="EJT97118.1"/>
    </source>
</evidence>
<dbReference type="RefSeq" id="XP_040624016.1">
    <property type="nucleotide sequence ID" value="XM_040771397.1"/>
</dbReference>
<feature type="compositionally biased region" description="Polar residues" evidence="1">
    <location>
        <begin position="220"/>
        <end position="243"/>
    </location>
</feature>
<dbReference type="AlphaFoldDB" id="M5FPJ7"/>
<feature type="compositionally biased region" description="Low complexity" evidence="1">
    <location>
        <begin position="46"/>
        <end position="57"/>
    </location>
</feature>
<protein>
    <recommendedName>
        <fullName evidence="2">Fungal-type protein kinase domain-containing protein</fullName>
    </recommendedName>
</protein>
<feature type="region of interest" description="Disordered" evidence="1">
    <location>
        <begin position="42"/>
        <end position="65"/>
    </location>
</feature>
<reference evidence="3 4" key="1">
    <citation type="journal article" date="2012" name="Science">
        <title>The Paleozoic origin of enzymatic lignin decomposition reconstructed from 31 fungal genomes.</title>
        <authorList>
            <person name="Floudas D."/>
            <person name="Binder M."/>
            <person name="Riley R."/>
            <person name="Barry K."/>
            <person name="Blanchette R.A."/>
            <person name="Henrissat B."/>
            <person name="Martinez A.T."/>
            <person name="Otillar R."/>
            <person name="Spatafora J.W."/>
            <person name="Yadav J.S."/>
            <person name="Aerts A."/>
            <person name="Benoit I."/>
            <person name="Boyd A."/>
            <person name="Carlson A."/>
            <person name="Copeland A."/>
            <person name="Coutinho P.M."/>
            <person name="de Vries R.P."/>
            <person name="Ferreira P."/>
            <person name="Findley K."/>
            <person name="Foster B."/>
            <person name="Gaskell J."/>
            <person name="Glotzer D."/>
            <person name="Gorecki P."/>
            <person name="Heitman J."/>
            <person name="Hesse C."/>
            <person name="Hori C."/>
            <person name="Igarashi K."/>
            <person name="Jurgens J.A."/>
            <person name="Kallen N."/>
            <person name="Kersten P."/>
            <person name="Kohler A."/>
            <person name="Kuees U."/>
            <person name="Kumar T.K.A."/>
            <person name="Kuo A."/>
            <person name="LaButti K."/>
            <person name="Larrondo L.F."/>
            <person name="Lindquist E."/>
            <person name="Ling A."/>
            <person name="Lombard V."/>
            <person name="Lucas S."/>
            <person name="Lundell T."/>
            <person name="Martin R."/>
            <person name="McLaughlin D.J."/>
            <person name="Morgenstern I."/>
            <person name="Morin E."/>
            <person name="Murat C."/>
            <person name="Nagy L.G."/>
            <person name="Nolan M."/>
            <person name="Ohm R.A."/>
            <person name="Patyshakuliyeva A."/>
            <person name="Rokas A."/>
            <person name="Ruiz-Duenas F.J."/>
            <person name="Sabat G."/>
            <person name="Salamov A."/>
            <person name="Samejima M."/>
            <person name="Schmutz J."/>
            <person name="Slot J.C."/>
            <person name="St John F."/>
            <person name="Stenlid J."/>
            <person name="Sun H."/>
            <person name="Sun S."/>
            <person name="Syed K."/>
            <person name="Tsang A."/>
            <person name="Wiebenga A."/>
            <person name="Young D."/>
            <person name="Pisabarro A."/>
            <person name="Eastwood D.C."/>
            <person name="Martin F."/>
            <person name="Cullen D."/>
            <person name="Grigoriev I.V."/>
            <person name="Hibbett D.S."/>
        </authorList>
    </citation>
    <scope>NUCLEOTIDE SEQUENCE [LARGE SCALE GENOMIC DNA]</scope>
    <source>
        <strain evidence="3 4">DJM-731 SS1</strain>
    </source>
</reference>
<keyword evidence="4" id="KW-1185">Reference proteome</keyword>
<dbReference type="InterPro" id="IPR040976">
    <property type="entry name" value="Pkinase_fungal"/>
</dbReference>
<evidence type="ECO:0000256" key="1">
    <source>
        <dbReference type="SAM" id="MobiDB-lite"/>
    </source>
</evidence>
<dbReference type="GeneID" id="63686459"/>
<dbReference type="Pfam" id="PF17667">
    <property type="entry name" value="Pkinase_fungal"/>
    <property type="match status" value="2"/>
</dbReference>
<proteinExistence type="predicted"/>
<organism evidence="3 4">
    <name type="scientific">Dacryopinax primogenitus (strain DJM 731)</name>
    <name type="common">Brown rot fungus</name>
    <dbReference type="NCBI Taxonomy" id="1858805"/>
    <lineage>
        <taxon>Eukaryota</taxon>
        <taxon>Fungi</taxon>
        <taxon>Dikarya</taxon>
        <taxon>Basidiomycota</taxon>
        <taxon>Agaricomycotina</taxon>
        <taxon>Dacrymycetes</taxon>
        <taxon>Dacrymycetales</taxon>
        <taxon>Dacrymycetaceae</taxon>
        <taxon>Dacryopinax</taxon>
    </lineage>
</organism>
<evidence type="ECO:0000313" key="4">
    <source>
        <dbReference type="Proteomes" id="UP000030653"/>
    </source>
</evidence>
<feature type="domain" description="Fungal-type protein kinase" evidence="2">
    <location>
        <begin position="507"/>
        <end position="604"/>
    </location>
</feature>
<gene>
    <name evidence="3" type="ORF">DACRYDRAFT_18861</name>
</gene>
<accession>M5FPJ7</accession>
<feature type="region of interest" description="Disordered" evidence="1">
    <location>
        <begin position="215"/>
        <end position="275"/>
    </location>
</feature>